<dbReference type="Proteomes" id="UP000683925">
    <property type="component" value="Unassembled WGS sequence"/>
</dbReference>
<evidence type="ECO:0000313" key="1">
    <source>
        <dbReference type="EMBL" id="CAD8205152.1"/>
    </source>
</evidence>
<name>A0A8S1XXS0_PAROT</name>
<comment type="caution">
    <text evidence="1">The sequence shown here is derived from an EMBL/GenBank/DDBJ whole genome shotgun (WGS) entry which is preliminary data.</text>
</comment>
<dbReference type="EMBL" id="CAJJDP010000135">
    <property type="protein sequence ID" value="CAD8205152.1"/>
    <property type="molecule type" value="Genomic_DNA"/>
</dbReference>
<gene>
    <name evidence="1" type="ORF">POCTA_138.1.T1340159</name>
</gene>
<keyword evidence="2" id="KW-1185">Reference proteome</keyword>
<dbReference type="AlphaFoldDB" id="A0A8S1XXS0"/>
<reference evidence="1" key="1">
    <citation type="submission" date="2021-01" db="EMBL/GenBank/DDBJ databases">
        <authorList>
            <consortium name="Genoscope - CEA"/>
            <person name="William W."/>
        </authorList>
    </citation>
    <scope>NUCLEOTIDE SEQUENCE</scope>
</reference>
<proteinExistence type="predicted"/>
<evidence type="ECO:0000313" key="2">
    <source>
        <dbReference type="Proteomes" id="UP000683925"/>
    </source>
</evidence>
<sequence length="37" mass="4555">MNLGLHCFIEIFFIRMQYLGWFRREQEALNDFSRVCA</sequence>
<accession>A0A8S1XXS0</accession>
<organism evidence="1 2">
    <name type="scientific">Paramecium octaurelia</name>
    <dbReference type="NCBI Taxonomy" id="43137"/>
    <lineage>
        <taxon>Eukaryota</taxon>
        <taxon>Sar</taxon>
        <taxon>Alveolata</taxon>
        <taxon>Ciliophora</taxon>
        <taxon>Intramacronucleata</taxon>
        <taxon>Oligohymenophorea</taxon>
        <taxon>Peniculida</taxon>
        <taxon>Parameciidae</taxon>
        <taxon>Paramecium</taxon>
    </lineage>
</organism>
<protein>
    <submittedName>
        <fullName evidence="1">Uncharacterized protein</fullName>
    </submittedName>
</protein>